<accession>A0A812KJC6</accession>
<reference evidence="2" key="1">
    <citation type="submission" date="2021-02" db="EMBL/GenBank/DDBJ databases">
        <authorList>
            <person name="Dougan E. K."/>
            <person name="Rhodes N."/>
            <person name="Thang M."/>
            <person name="Chan C."/>
        </authorList>
    </citation>
    <scope>NUCLEOTIDE SEQUENCE</scope>
</reference>
<feature type="region of interest" description="Disordered" evidence="1">
    <location>
        <begin position="503"/>
        <end position="524"/>
    </location>
</feature>
<feature type="region of interest" description="Disordered" evidence="1">
    <location>
        <begin position="552"/>
        <end position="637"/>
    </location>
</feature>
<proteinExistence type="predicted"/>
<evidence type="ECO:0000313" key="3">
    <source>
        <dbReference type="Proteomes" id="UP000604046"/>
    </source>
</evidence>
<evidence type="ECO:0000256" key="1">
    <source>
        <dbReference type="SAM" id="MobiDB-lite"/>
    </source>
</evidence>
<evidence type="ECO:0000313" key="2">
    <source>
        <dbReference type="EMBL" id="CAE7227990.1"/>
    </source>
</evidence>
<dbReference type="OrthoDB" id="438067at2759"/>
<keyword evidence="3" id="KW-1185">Reference proteome</keyword>
<dbReference type="Proteomes" id="UP000604046">
    <property type="component" value="Unassembled WGS sequence"/>
</dbReference>
<gene>
    <name evidence="2" type="ORF">SNAT2548_LOCUS9039</name>
</gene>
<dbReference type="EMBL" id="CAJNDS010000683">
    <property type="protein sequence ID" value="CAE7227990.1"/>
    <property type="molecule type" value="Genomic_DNA"/>
</dbReference>
<comment type="caution">
    <text evidence="2">The sequence shown here is derived from an EMBL/GenBank/DDBJ whole genome shotgun (WGS) entry which is preliminary data.</text>
</comment>
<name>A0A812KJC6_9DINO</name>
<organism evidence="2 3">
    <name type="scientific">Symbiodinium natans</name>
    <dbReference type="NCBI Taxonomy" id="878477"/>
    <lineage>
        <taxon>Eukaryota</taxon>
        <taxon>Sar</taxon>
        <taxon>Alveolata</taxon>
        <taxon>Dinophyceae</taxon>
        <taxon>Suessiales</taxon>
        <taxon>Symbiodiniaceae</taxon>
        <taxon>Symbiodinium</taxon>
    </lineage>
</organism>
<sequence>MDLERETRRAKEKVEESIHDFSGKICAFEEVIKDKEQAVHFGARCLSCNRTFDDVVRTSGNVNLPAEKRRAQVFAEIQRALHTPRADPESIKLLAVKVGRPSAVTAKQSIYASRDGDSLASGIEALKNLYVECSAAKPPPEYVQRLRDQLLLDAPPWRNALALASWQHPGVNRSKSPLVLDRPETSDPLEGTARLMLMITLLRREGVEQGHSAIQGCLAHGPRGYVVPLPPGLLAGSRVDPSCVSPLMGAQVSMLAACPPLQADCRPRPLRFEAQDFVPASRLPVAYATHSGYPGTPMFLWPDPCQRATVQPQPVEETVETRGAKCTASALEGSEPEPPLEVQDDVQSDVLQKPQPKKPMKKLLNARLRPKGGCMKEILEPEVSDLPAQEWGSKALDAIRASEPGKLHQKHCLTDSDQHDQEPFLDSDFASLGDGSVPLAAPSPKRSMAPLREYLRLCTGQTGQDPAKLVSEDQACAAAAQKPGWQLLTRAAGPGSDAVALRQVDPNGPSPVHSAGQPADLNSLGRSSELDKTCLHEEYEDVADGLITTVPSEENAEETWPAGDESSLLPGYMQCDLPDDDTESDPWAFPWADNASEATPDAEEPRRRDTPTASSQDAESEVLPFEPEPGTTYDRGWIKYRDPSSGEIWFHNQHTEEFFFAQYSREEGWLPFQSSEGRKWWWHDKNRRFFFEDLKNTLFMFVPLRSTCPSREAKARLMQACGGSCQCACAAQRYQGASAQCLSIIREYKSAKRVERADIPKAEKGRSIGITQALRDLHYPETRCLAAGHVDVAPAKDTGKRALLAQALSAAAAQEMTALCRAWQLNVEPVEGEERRLEEGVARALKHICRRAERSCVLKSLRQPTARASEIAGVLSDEELALEAHCSQLESELAASSERLTVLDTVEAKVDMLVSEWQPDSQKELLHNLSEVASTSLMQESCPELGEGFEQCLQRLGLVSSWLNRTLCQLEEARRELTEKEKAAASCAFLHLPGEAPNAQSALARLP</sequence>
<protein>
    <submittedName>
        <fullName evidence="2">Uncharacterized protein</fullName>
    </submittedName>
</protein>
<dbReference type="AlphaFoldDB" id="A0A812KJC6"/>